<organism evidence="1 2">
    <name type="scientific">Lactococcus lactis subsp. lactis</name>
    <name type="common">Streptococcus lactis</name>
    <dbReference type="NCBI Taxonomy" id="1360"/>
    <lineage>
        <taxon>Bacteria</taxon>
        <taxon>Bacillati</taxon>
        <taxon>Bacillota</taxon>
        <taxon>Bacilli</taxon>
        <taxon>Lactobacillales</taxon>
        <taxon>Streptococcaceae</taxon>
        <taxon>Lactococcus</taxon>
    </lineage>
</organism>
<name>A0AAC9W837_LACLL</name>
<reference evidence="1 2" key="1">
    <citation type="journal article" date="2017" name="BMC Genomics">
        <title>Comparative and functional genomics of the Lactococcus lactis taxon; insights into evolution and niche adaptation.</title>
        <authorList>
            <person name="Kelleher P."/>
            <person name="Bottacini F."/>
            <person name="Mahony J."/>
            <person name="Kilcawley K.N."/>
            <person name="van Sinderen D."/>
        </authorList>
    </citation>
    <scope>NUCLEOTIDE SEQUENCE [LARGE SCALE GENOMIC DNA]</scope>
    <source>
        <strain evidence="1 2">UC11</strain>
    </source>
</reference>
<protein>
    <recommendedName>
        <fullName evidence="3">Capsular polysaccharide synthesis protein</fullName>
    </recommendedName>
</protein>
<dbReference type="AlphaFoldDB" id="A0AAC9W837"/>
<evidence type="ECO:0000313" key="1">
    <source>
        <dbReference type="EMBL" id="ARE12410.1"/>
    </source>
</evidence>
<evidence type="ECO:0008006" key="3">
    <source>
        <dbReference type="Google" id="ProtNLM"/>
    </source>
</evidence>
<dbReference type="RefSeq" id="WP_081199105.1">
    <property type="nucleotide sequence ID" value="NZ_CP015903.2"/>
</dbReference>
<dbReference type="Pfam" id="PF05704">
    <property type="entry name" value="Caps_synth"/>
    <property type="match status" value="1"/>
</dbReference>
<dbReference type="InterPro" id="IPR029044">
    <property type="entry name" value="Nucleotide-diphossugar_trans"/>
</dbReference>
<dbReference type="Gene3D" id="3.90.550.20">
    <property type="match status" value="1"/>
</dbReference>
<dbReference type="SUPFAM" id="SSF53448">
    <property type="entry name" value="Nucleotide-diphospho-sugar transferases"/>
    <property type="match status" value="1"/>
</dbReference>
<dbReference type="InterPro" id="IPR008441">
    <property type="entry name" value="AfumC-like_glycosyl_Trfase"/>
</dbReference>
<evidence type="ECO:0000313" key="2">
    <source>
        <dbReference type="Proteomes" id="UP000192067"/>
    </source>
</evidence>
<sequence>MKDINFQKELSKKGGLINSLKEFTDSNTLLYMVASVLLNGRDKVSLQLVQMGKRNKIKRRLYKKYKKSICSPLNITQNINEPSDYVWTSWLQGEKNSPQIIKNCIDSIKSAFPNKKVIVVDKENLSKYVDFPDFILEKWDQGIITNAHFSDLVRLKLLIKYGGAWVDSTILFKSLPDDINSLFEEDLFFFQNLSSDRWGKSIWLSSWFIISKKNNELLCRLDEILMDYWKNNNKLIDYFLFHTFLVILLEEHKDISKKVRKRSSSLPLTLLTELKEEYSAENLSDIFETYPIQKITYKESQMSKSYFEYFSQNPE</sequence>
<gene>
    <name evidence="1" type="ORF">LLUC11_0074</name>
</gene>
<dbReference type="GO" id="GO:0016757">
    <property type="term" value="F:glycosyltransferase activity"/>
    <property type="evidence" value="ECO:0007669"/>
    <property type="project" value="InterPro"/>
</dbReference>
<dbReference type="Proteomes" id="UP000192067">
    <property type="component" value="Chromosome"/>
</dbReference>
<accession>A0AAC9W837</accession>
<proteinExistence type="predicted"/>
<dbReference type="EMBL" id="CP015904">
    <property type="protein sequence ID" value="ARE12410.1"/>
    <property type="molecule type" value="Genomic_DNA"/>
</dbReference>